<proteinExistence type="predicted"/>
<evidence type="ECO:0000259" key="1">
    <source>
        <dbReference type="Pfam" id="PF01636"/>
    </source>
</evidence>
<dbReference type="InterPro" id="IPR002575">
    <property type="entry name" value="Aminoglycoside_PTrfase"/>
</dbReference>
<name>A0A846M7G4_9SPHN</name>
<evidence type="ECO:0000313" key="3">
    <source>
        <dbReference type="Proteomes" id="UP000576821"/>
    </source>
</evidence>
<keyword evidence="2" id="KW-0418">Kinase</keyword>
<dbReference type="SUPFAM" id="SSF56112">
    <property type="entry name" value="Protein kinase-like (PK-like)"/>
    <property type="match status" value="1"/>
</dbReference>
<dbReference type="AlphaFoldDB" id="A0A846M7G4"/>
<dbReference type="Proteomes" id="UP000576821">
    <property type="component" value="Unassembled WGS sequence"/>
</dbReference>
<dbReference type="GO" id="GO:0016301">
    <property type="term" value="F:kinase activity"/>
    <property type="evidence" value="ECO:0007669"/>
    <property type="project" value="UniProtKB-KW"/>
</dbReference>
<gene>
    <name evidence="2" type="ORF">FHS54_002799</name>
</gene>
<evidence type="ECO:0000313" key="2">
    <source>
        <dbReference type="EMBL" id="NIJ17799.1"/>
    </source>
</evidence>
<comment type="caution">
    <text evidence="2">The sequence shown here is derived from an EMBL/GenBank/DDBJ whole genome shotgun (WGS) entry which is preliminary data.</text>
</comment>
<dbReference type="PANTHER" id="PTHR21310:SF40">
    <property type="entry name" value="AMINOGLYCOSIDE PHOSPHOTRANSFERASE DOMAIN-CONTAINING PROTEIN-RELATED"/>
    <property type="match status" value="1"/>
</dbReference>
<organism evidence="2 3">
    <name type="scientific">Sphingobium vermicomposti</name>
    <dbReference type="NCBI Taxonomy" id="529005"/>
    <lineage>
        <taxon>Bacteria</taxon>
        <taxon>Pseudomonadati</taxon>
        <taxon>Pseudomonadota</taxon>
        <taxon>Alphaproteobacteria</taxon>
        <taxon>Sphingomonadales</taxon>
        <taxon>Sphingomonadaceae</taxon>
        <taxon>Sphingobium</taxon>
    </lineage>
</organism>
<protein>
    <submittedName>
        <fullName evidence="2">Aminoglycoside phosphotransferase (APT) family kinase protein</fullName>
    </submittedName>
</protein>
<dbReference type="PANTHER" id="PTHR21310">
    <property type="entry name" value="AMINOGLYCOSIDE PHOSPHOTRANSFERASE-RELATED-RELATED"/>
    <property type="match status" value="1"/>
</dbReference>
<dbReference type="EMBL" id="JAASQR010000004">
    <property type="protein sequence ID" value="NIJ17799.1"/>
    <property type="molecule type" value="Genomic_DNA"/>
</dbReference>
<dbReference type="RefSeq" id="WP_167304595.1">
    <property type="nucleotide sequence ID" value="NZ_JAASQR010000004.1"/>
</dbReference>
<keyword evidence="3" id="KW-1185">Reference proteome</keyword>
<dbReference type="InterPro" id="IPR011009">
    <property type="entry name" value="Kinase-like_dom_sf"/>
</dbReference>
<keyword evidence="2" id="KW-0808">Transferase</keyword>
<dbReference type="Gene3D" id="3.90.1200.10">
    <property type="match status" value="1"/>
</dbReference>
<dbReference type="Gene3D" id="3.30.200.20">
    <property type="entry name" value="Phosphorylase Kinase, domain 1"/>
    <property type="match status" value="1"/>
</dbReference>
<accession>A0A846M7G4</accession>
<dbReference type="InterPro" id="IPR051678">
    <property type="entry name" value="AGP_Transferase"/>
</dbReference>
<sequence length="466" mass="50854">MTNARHLWAVARALRRDVRPCVDDGDARATLDNSIRVLTATANGLEPGPSTFLDPAVALPLAADTDRLGGPAENAAAYRSTGAIIAQTADRLDKGEGLAAFRDAIACEHALLQSAIDRMDEVEHAPPRLTGGGTDSIDPERLAAYLRQRTGCDSLRIDSFKLVVGGRSRQTALLGLSGMGDLPARLVIQRGIPNLAAGDAFLDEVTQFNLLDRLHRAGMRVPRPVLVETDPAWLDAPFMLVELAPGATAQPEYWLPVDDRNVALDLARQMAILHMQPVGEAGRGLRPSRSSFDIESWKAELDDMAREWNALARWPSITMSAVISWLRANVDCLDDRQAIVHNDMIFHNILAQDGHIAAVLDWEQAAIGHPGEDLGYCYPVVMAVTDWASFMDAYRAAGGTDIPQRQIDYFALRGGLRLMNLVLKGGRDTFEKGLSDDVLVASAGAYFTQRLMHRIATVLQSILERP</sequence>
<reference evidence="2 3" key="1">
    <citation type="submission" date="2020-03" db="EMBL/GenBank/DDBJ databases">
        <title>Genomic Encyclopedia of Type Strains, Phase IV (KMG-IV): sequencing the most valuable type-strain genomes for metagenomic binning, comparative biology and taxonomic classification.</title>
        <authorList>
            <person name="Goeker M."/>
        </authorList>
    </citation>
    <scope>NUCLEOTIDE SEQUENCE [LARGE SCALE GENOMIC DNA]</scope>
    <source>
        <strain evidence="2 3">DSM 21299</strain>
    </source>
</reference>
<dbReference type="Pfam" id="PF01636">
    <property type="entry name" value="APH"/>
    <property type="match status" value="1"/>
</dbReference>
<feature type="domain" description="Aminoglycoside phosphotransferase" evidence="1">
    <location>
        <begin position="206"/>
        <end position="404"/>
    </location>
</feature>